<dbReference type="GO" id="GO:0008408">
    <property type="term" value="F:3'-5' exonuclease activity"/>
    <property type="evidence" value="ECO:0007669"/>
    <property type="project" value="TreeGrafter"/>
</dbReference>
<evidence type="ECO:0000259" key="4">
    <source>
        <dbReference type="SMART" id="SM00479"/>
    </source>
</evidence>
<keyword evidence="3" id="KW-0269">Exonuclease</keyword>
<evidence type="ECO:0000256" key="3">
    <source>
        <dbReference type="ARBA" id="ARBA00022839"/>
    </source>
</evidence>
<evidence type="ECO:0000313" key="5">
    <source>
        <dbReference type="EMBL" id="QHS98114.1"/>
    </source>
</evidence>
<organism evidence="5">
    <name type="scientific">viral metagenome</name>
    <dbReference type="NCBI Taxonomy" id="1070528"/>
    <lineage>
        <taxon>unclassified sequences</taxon>
        <taxon>metagenomes</taxon>
        <taxon>organismal metagenomes</taxon>
    </lineage>
</organism>
<dbReference type="AlphaFoldDB" id="A0A6C0C2U5"/>
<dbReference type="InterPro" id="IPR012337">
    <property type="entry name" value="RNaseH-like_sf"/>
</dbReference>
<dbReference type="PANTHER" id="PTHR30231">
    <property type="entry name" value="DNA POLYMERASE III SUBUNIT EPSILON"/>
    <property type="match status" value="1"/>
</dbReference>
<evidence type="ECO:0000256" key="1">
    <source>
        <dbReference type="ARBA" id="ARBA00022722"/>
    </source>
</evidence>
<accession>A0A6C0C2U5</accession>
<sequence length="229" mass="26861">MKGANKVLVFDVETSGLLPKNVKMTTHTINEYPHILQFSYLLYDVNKNKIIKKSDNYIDVDSTVDISPKITELTGITREKCKKGIKILNALKDFYDLYSQSDVIVSHNVNFDRTMVLAELCRNHNHITNTMPYVFTLFNKTHMERAEMSTYCTMKNGIEICNIMVESKTKPGEKYRKWPQLIELYEYLFQYRPENLHNSYVDSLVCLRCYLKMAKNMDNPEFDKLIPRT</sequence>
<dbReference type="EMBL" id="MN739312">
    <property type="protein sequence ID" value="QHS98114.1"/>
    <property type="molecule type" value="Genomic_DNA"/>
</dbReference>
<keyword evidence="2" id="KW-0378">Hydrolase</keyword>
<protein>
    <recommendedName>
        <fullName evidence="4">Exonuclease domain-containing protein</fullName>
    </recommendedName>
</protein>
<feature type="domain" description="Exonuclease" evidence="4">
    <location>
        <begin position="6"/>
        <end position="219"/>
    </location>
</feature>
<dbReference type="CDD" id="cd06127">
    <property type="entry name" value="DEDDh"/>
    <property type="match status" value="1"/>
</dbReference>
<keyword evidence="1" id="KW-0540">Nuclease</keyword>
<dbReference type="InterPro" id="IPR013520">
    <property type="entry name" value="Ribonucl_H"/>
</dbReference>
<dbReference type="PANTHER" id="PTHR30231:SF4">
    <property type="entry name" value="PROTEIN NEN2"/>
    <property type="match status" value="1"/>
</dbReference>
<dbReference type="GO" id="GO:0003676">
    <property type="term" value="F:nucleic acid binding"/>
    <property type="evidence" value="ECO:0007669"/>
    <property type="project" value="InterPro"/>
</dbReference>
<name>A0A6C0C2U5_9ZZZZ</name>
<proteinExistence type="predicted"/>
<dbReference type="SMART" id="SM00479">
    <property type="entry name" value="EXOIII"/>
    <property type="match status" value="1"/>
</dbReference>
<dbReference type="SUPFAM" id="SSF53098">
    <property type="entry name" value="Ribonuclease H-like"/>
    <property type="match status" value="1"/>
</dbReference>
<reference evidence="5" key="1">
    <citation type="journal article" date="2020" name="Nature">
        <title>Giant virus diversity and host interactions through global metagenomics.</title>
        <authorList>
            <person name="Schulz F."/>
            <person name="Roux S."/>
            <person name="Paez-Espino D."/>
            <person name="Jungbluth S."/>
            <person name="Walsh D.A."/>
            <person name="Denef V.J."/>
            <person name="McMahon K.D."/>
            <person name="Konstantinidis K.T."/>
            <person name="Eloe-Fadrosh E.A."/>
            <person name="Kyrpides N.C."/>
            <person name="Woyke T."/>
        </authorList>
    </citation>
    <scope>NUCLEOTIDE SEQUENCE</scope>
    <source>
        <strain evidence="5">GVMAG-M-3300020182-84</strain>
    </source>
</reference>
<dbReference type="InterPro" id="IPR036397">
    <property type="entry name" value="RNaseH_sf"/>
</dbReference>
<dbReference type="Pfam" id="PF00929">
    <property type="entry name" value="RNase_T"/>
    <property type="match status" value="1"/>
</dbReference>
<dbReference type="Gene3D" id="3.30.420.10">
    <property type="entry name" value="Ribonuclease H-like superfamily/Ribonuclease H"/>
    <property type="match status" value="1"/>
</dbReference>
<evidence type="ECO:0000256" key="2">
    <source>
        <dbReference type="ARBA" id="ARBA00022801"/>
    </source>
</evidence>